<dbReference type="Proteomes" id="UP000714618">
    <property type="component" value="Unassembled WGS sequence"/>
</dbReference>
<dbReference type="EMBL" id="CAIJEO010000008">
    <property type="protein sequence ID" value="CAD0098083.1"/>
    <property type="molecule type" value="Genomic_DNA"/>
</dbReference>
<dbReference type="AlphaFoldDB" id="A0A9N8K6V0"/>
<protein>
    <submittedName>
        <fullName evidence="2">Uncharacterized protein</fullName>
    </submittedName>
</protein>
<comment type="caution">
    <text evidence="2">The sequence shown here is derived from an EMBL/GenBank/DDBJ whole genome shotgun (WGS) entry which is preliminary data.</text>
</comment>
<keyword evidence="1" id="KW-1133">Transmembrane helix</keyword>
<dbReference type="OrthoDB" id="10534022at2759"/>
<proteinExistence type="predicted"/>
<evidence type="ECO:0000256" key="1">
    <source>
        <dbReference type="SAM" id="Phobius"/>
    </source>
</evidence>
<feature type="non-terminal residue" evidence="2">
    <location>
        <position position="197"/>
    </location>
</feature>
<feature type="transmembrane region" description="Helical" evidence="1">
    <location>
        <begin position="69"/>
        <end position="92"/>
    </location>
</feature>
<sequence>KLRKNMSWFYTFISLCFINAIANLGAVGYLLALLRDPETVQHQYYVYTMSARPDGLSPMSILPERVLEGGLWLTLVTSAITVIDVPIMAMLWRRIERRWLAVLGLMCFVNVLLGCSALLQTFRDHLEYVGPESPNEWLYIIAPTAGAYHQYASSTGARIKTFSCALAKAAVDPQDDFATHLCHIAPSSSYSLVEQSN</sequence>
<feature type="transmembrane region" description="Helical" evidence="1">
    <location>
        <begin position="99"/>
        <end position="119"/>
    </location>
</feature>
<organism evidence="2 3">
    <name type="scientific">Aureobasidium mustum</name>
    <dbReference type="NCBI Taxonomy" id="2773714"/>
    <lineage>
        <taxon>Eukaryota</taxon>
        <taxon>Fungi</taxon>
        <taxon>Dikarya</taxon>
        <taxon>Ascomycota</taxon>
        <taxon>Pezizomycotina</taxon>
        <taxon>Dothideomycetes</taxon>
        <taxon>Dothideomycetidae</taxon>
        <taxon>Dothideales</taxon>
        <taxon>Saccotheciaceae</taxon>
        <taxon>Aureobasidium</taxon>
    </lineage>
</organism>
<keyword evidence="1" id="KW-0472">Membrane</keyword>
<keyword evidence="1" id="KW-0812">Transmembrane</keyword>
<name>A0A9N8K6V0_9PEZI</name>
<feature type="transmembrane region" description="Helical" evidence="1">
    <location>
        <begin position="7"/>
        <end position="32"/>
    </location>
</feature>
<gene>
    <name evidence="2" type="ORF">AWRI4233_LOCUS6907</name>
</gene>
<evidence type="ECO:0000313" key="2">
    <source>
        <dbReference type="EMBL" id="CAD0098083.1"/>
    </source>
</evidence>
<keyword evidence="3" id="KW-1185">Reference proteome</keyword>
<reference evidence="2" key="1">
    <citation type="submission" date="2020-06" db="EMBL/GenBank/DDBJ databases">
        <authorList>
            <person name="Onetto C."/>
        </authorList>
    </citation>
    <scope>NUCLEOTIDE SEQUENCE</scope>
</reference>
<evidence type="ECO:0000313" key="3">
    <source>
        <dbReference type="Proteomes" id="UP000714618"/>
    </source>
</evidence>
<accession>A0A9N8K6V0</accession>